<feature type="transmembrane region" description="Helical" evidence="7">
    <location>
        <begin position="114"/>
        <end position="132"/>
    </location>
</feature>
<dbReference type="InterPro" id="IPR004937">
    <property type="entry name" value="Urea_transporter"/>
</dbReference>
<evidence type="ECO:0000256" key="6">
    <source>
        <dbReference type="ARBA" id="ARBA00023136"/>
    </source>
</evidence>
<keyword evidence="3" id="KW-1003">Cell membrane</keyword>
<comment type="similarity">
    <text evidence="2">Belongs to the urea transporter family.</text>
</comment>
<feature type="transmembrane region" description="Helical" evidence="7">
    <location>
        <begin position="152"/>
        <end position="173"/>
    </location>
</feature>
<evidence type="ECO:0000313" key="9">
    <source>
        <dbReference type="Proteomes" id="UP001596002"/>
    </source>
</evidence>
<keyword evidence="5 7" id="KW-1133">Transmembrane helix</keyword>
<dbReference type="Gene3D" id="1.10.3430.10">
    <property type="entry name" value="Ammonium transporter AmtB like domains"/>
    <property type="match status" value="1"/>
</dbReference>
<dbReference type="InterPro" id="IPR029020">
    <property type="entry name" value="Ammonium/urea_transptr"/>
</dbReference>
<evidence type="ECO:0000256" key="4">
    <source>
        <dbReference type="ARBA" id="ARBA00022692"/>
    </source>
</evidence>
<gene>
    <name evidence="8" type="ORF">ACFO8Q_03480</name>
</gene>
<dbReference type="Pfam" id="PF03253">
    <property type="entry name" value="UT"/>
    <property type="match status" value="1"/>
</dbReference>
<dbReference type="PANTHER" id="PTHR10464:SF4">
    <property type="entry name" value="UREA TRANSPORTER"/>
    <property type="match status" value="1"/>
</dbReference>
<comment type="caution">
    <text evidence="8">The sequence shown here is derived from an EMBL/GenBank/DDBJ whole genome shotgun (WGS) entry which is preliminary data.</text>
</comment>
<dbReference type="RefSeq" id="WP_380024307.1">
    <property type="nucleotide sequence ID" value="NZ_JBHSHC010000021.1"/>
</dbReference>
<dbReference type="PANTHER" id="PTHR10464">
    <property type="entry name" value="UREA TRANSPORTER"/>
    <property type="match status" value="1"/>
</dbReference>
<evidence type="ECO:0000313" key="8">
    <source>
        <dbReference type="EMBL" id="MFC4766446.1"/>
    </source>
</evidence>
<organism evidence="8 9">
    <name type="scientific">Effusibacillus consociatus</name>
    <dbReference type="NCBI Taxonomy" id="1117041"/>
    <lineage>
        <taxon>Bacteria</taxon>
        <taxon>Bacillati</taxon>
        <taxon>Bacillota</taxon>
        <taxon>Bacilli</taxon>
        <taxon>Bacillales</taxon>
        <taxon>Alicyclobacillaceae</taxon>
        <taxon>Effusibacillus</taxon>
    </lineage>
</organism>
<keyword evidence="4 7" id="KW-0812">Transmembrane</keyword>
<evidence type="ECO:0000256" key="3">
    <source>
        <dbReference type="ARBA" id="ARBA00022475"/>
    </source>
</evidence>
<evidence type="ECO:0000256" key="7">
    <source>
        <dbReference type="SAM" id="Phobius"/>
    </source>
</evidence>
<protein>
    <submittedName>
        <fullName evidence="8">Urea transporter</fullName>
    </submittedName>
</protein>
<accession>A0ABV9PWW8</accession>
<feature type="transmembrane region" description="Helical" evidence="7">
    <location>
        <begin position="252"/>
        <end position="276"/>
    </location>
</feature>
<feature type="transmembrane region" description="Helical" evidence="7">
    <location>
        <begin position="90"/>
        <end position="107"/>
    </location>
</feature>
<keyword evidence="6 7" id="KW-0472">Membrane</keyword>
<reference evidence="9" key="1">
    <citation type="journal article" date="2019" name="Int. J. Syst. Evol. Microbiol.">
        <title>The Global Catalogue of Microorganisms (GCM) 10K type strain sequencing project: providing services to taxonomists for standard genome sequencing and annotation.</title>
        <authorList>
            <consortium name="The Broad Institute Genomics Platform"/>
            <consortium name="The Broad Institute Genome Sequencing Center for Infectious Disease"/>
            <person name="Wu L."/>
            <person name="Ma J."/>
        </authorList>
    </citation>
    <scope>NUCLEOTIDE SEQUENCE [LARGE SCALE GENOMIC DNA]</scope>
    <source>
        <strain evidence="9">WYCCWR 12678</strain>
    </source>
</reference>
<proteinExistence type="inferred from homology"/>
<name>A0ABV9PWW8_9BACL</name>
<dbReference type="EMBL" id="JBHSHC010000021">
    <property type="protein sequence ID" value="MFC4766446.1"/>
    <property type="molecule type" value="Genomic_DNA"/>
</dbReference>
<feature type="transmembrane region" description="Helical" evidence="7">
    <location>
        <begin position="180"/>
        <end position="197"/>
    </location>
</feature>
<sequence>MGKKVLLDALSSIAQILFINRPIAGGIFLIGISAYSSLMAFTCFLGAMAANFAAAVTKRCPDKIKEGLYGFNGALIGLAFPVFLPHTALLWVLVIVGAGLTTLLYEIFSSRLRISPLTFPYVLLTWLAIFLMDIKSPAATCEVTPVWEISVLGMGQIFFLESILSGLFILVGISLVSWREAVWTWSGALIGSLPALWTGHFSVSLGLISLNTALLVLGFLRFRPEVNKLFILVFAVLAVFIFQFLYNVLSYFSLPTLTFPFIFSMWIGTACCHLLFKKPDVKHLKFR</sequence>
<dbReference type="Proteomes" id="UP001596002">
    <property type="component" value="Unassembled WGS sequence"/>
</dbReference>
<feature type="transmembrane region" description="Helical" evidence="7">
    <location>
        <begin position="68"/>
        <end position="84"/>
    </location>
</feature>
<evidence type="ECO:0000256" key="2">
    <source>
        <dbReference type="ARBA" id="ARBA00005914"/>
    </source>
</evidence>
<keyword evidence="9" id="KW-1185">Reference proteome</keyword>
<feature type="transmembrane region" description="Helical" evidence="7">
    <location>
        <begin position="229"/>
        <end position="246"/>
    </location>
</feature>
<evidence type="ECO:0000256" key="1">
    <source>
        <dbReference type="ARBA" id="ARBA00004651"/>
    </source>
</evidence>
<feature type="transmembrane region" description="Helical" evidence="7">
    <location>
        <begin position="203"/>
        <end position="222"/>
    </location>
</feature>
<evidence type="ECO:0000256" key="5">
    <source>
        <dbReference type="ARBA" id="ARBA00022989"/>
    </source>
</evidence>
<comment type="subcellular location">
    <subcellularLocation>
        <location evidence="1">Cell membrane</location>
        <topology evidence="1">Multi-pass membrane protein</topology>
    </subcellularLocation>
</comment>